<proteinExistence type="inferred from homology"/>
<dbReference type="GO" id="GO:0071949">
    <property type="term" value="F:FAD binding"/>
    <property type="evidence" value="ECO:0007669"/>
    <property type="project" value="InterPro"/>
</dbReference>
<dbReference type="Pfam" id="PF01565">
    <property type="entry name" value="FAD_binding_4"/>
    <property type="match status" value="1"/>
</dbReference>
<evidence type="ECO:0000256" key="1">
    <source>
        <dbReference type="ARBA" id="ARBA00001974"/>
    </source>
</evidence>
<dbReference type="PANTHER" id="PTHR42934:SF2">
    <property type="entry name" value="GLYCOLATE OXIDASE SUBUNIT GLCD"/>
    <property type="match status" value="1"/>
</dbReference>
<dbReference type="SUPFAM" id="SSF56176">
    <property type="entry name" value="FAD-binding/transporter-associated domain-like"/>
    <property type="match status" value="1"/>
</dbReference>
<dbReference type="EMBL" id="FRDN01000003">
    <property type="protein sequence ID" value="SHN53249.1"/>
    <property type="molecule type" value="Genomic_DNA"/>
</dbReference>
<keyword evidence="4" id="KW-0274">FAD</keyword>
<keyword evidence="8" id="KW-1185">Reference proteome</keyword>
<dbReference type="RefSeq" id="WP_072771109.1">
    <property type="nucleotide sequence ID" value="NZ_FRDN01000003.1"/>
</dbReference>
<keyword evidence="5" id="KW-0560">Oxidoreductase</keyword>
<reference evidence="8" key="1">
    <citation type="submission" date="2016-12" db="EMBL/GenBank/DDBJ databases">
        <authorList>
            <person name="Varghese N."/>
            <person name="Submissions S."/>
        </authorList>
    </citation>
    <scope>NUCLEOTIDE SEQUENCE [LARGE SCALE GENOMIC DNA]</scope>
    <source>
        <strain evidence="8">DSM 11544</strain>
    </source>
</reference>
<accession>A0A1M7S3K9</accession>
<dbReference type="Gene3D" id="3.30.465.10">
    <property type="match status" value="1"/>
</dbReference>
<evidence type="ECO:0000256" key="3">
    <source>
        <dbReference type="ARBA" id="ARBA00022630"/>
    </source>
</evidence>
<dbReference type="FunFam" id="3.30.70.2740:FF:000001">
    <property type="entry name" value="D-lactate dehydrogenase mitochondrial"/>
    <property type="match status" value="1"/>
</dbReference>
<keyword evidence="3" id="KW-0285">Flavoprotein</keyword>
<dbReference type="InterPro" id="IPR006094">
    <property type="entry name" value="Oxid_FAD_bind_N"/>
</dbReference>
<evidence type="ECO:0000313" key="8">
    <source>
        <dbReference type="Proteomes" id="UP000184010"/>
    </source>
</evidence>
<dbReference type="InterPro" id="IPR016166">
    <property type="entry name" value="FAD-bd_PCMH"/>
</dbReference>
<feature type="domain" description="FAD-binding PCMH-type" evidence="6">
    <location>
        <begin position="39"/>
        <end position="218"/>
    </location>
</feature>
<evidence type="ECO:0000256" key="2">
    <source>
        <dbReference type="ARBA" id="ARBA00008000"/>
    </source>
</evidence>
<evidence type="ECO:0000256" key="5">
    <source>
        <dbReference type="ARBA" id="ARBA00023002"/>
    </source>
</evidence>
<dbReference type="FunFam" id="1.10.45.10:FF:000001">
    <property type="entry name" value="D-lactate dehydrogenase mitochondrial"/>
    <property type="match status" value="1"/>
</dbReference>
<gene>
    <name evidence="7" type="ORF">SAMN02745215_00511</name>
</gene>
<dbReference type="PANTHER" id="PTHR42934">
    <property type="entry name" value="GLYCOLATE OXIDASE SUBUNIT GLCD"/>
    <property type="match status" value="1"/>
</dbReference>
<dbReference type="InterPro" id="IPR016169">
    <property type="entry name" value="FAD-bd_PCMH_sub2"/>
</dbReference>
<dbReference type="AlphaFoldDB" id="A0A1M7S3K9"/>
<sequence>MEQALIENLKKLVGDENVIHRFEDRFCYTYDASFAEIDQKNIPGAVVFPETTEQVAAVMKFAYAHKITVIPRGAGSNVSGGTLAVADGLIMVLTKMDKILEIDRDNLLVVVETGVKTGRLQQEVEKMGLFYPPDPASLAFSTIGGNVAESAGGPRGVKYGTTKDYVLGMEVVLPTGEILNTGGRVIKNVTGYNLTQLFTGSEGTLGIITKVILKLVPKPEGKKTLLAVFNEIEGAGQAVSGIIAQGIIPTTIELLDDVYIKNIEEYAHVGFPLDAGAVLLIEVDGDKEVLDKQAGKIERVCQAAGAREVKIARNQEEAEELWKARRAAFASCARLKPTIIGEDATVPRSAIPAMIAKIREIARKYEVLIAVVGHAGDGNLHATFLCDEMNQEEMARVEKAIDETFYAALELKGTLSGEHGIGRAKAPFIKMQIGEEGYRVMKKIKLALDPENLLNPGVMFGE</sequence>
<dbReference type="InterPro" id="IPR051914">
    <property type="entry name" value="FAD-linked_OxidoTrans_Type4"/>
</dbReference>
<dbReference type="STRING" id="1121395.SAMN02745215_00511"/>
<dbReference type="Gene3D" id="3.30.70.2740">
    <property type="match status" value="1"/>
</dbReference>
<organism evidence="7 8">
    <name type="scientific">Desulfitobacterium chlororespirans DSM 11544</name>
    <dbReference type="NCBI Taxonomy" id="1121395"/>
    <lineage>
        <taxon>Bacteria</taxon>
        <taxon>Bacillati</taxon>
        <taxon>Bacillota</taxon>
        <taxon>Clostridia</taxon>
        <taxon>Eubacteriales</taxon>
        <taxon>Desulfitobacteriaceae</taxon>
        <taxon>Desulfitobacterium</taxon>
    </lineage>
</organism>
<dbReference type="Pfam" id="PF02913">
    <property type="entry name" value="FAD-oxidase_C"/>
    <property type="match status" value="1"/>
</dbReference>
<dbReference type="Gene3D" id="1.10.45.10">
    <property type="entry name" value="Vanillyl-alcohol Oxidase, Chain A, domain 4"/>
    <property type="match status" value="1"/>
</dbReference>
<dbReference type="PROSITE" id="PS51387">
    <property type="entry name" value="FAD_PCMH"/>
    <property type="match status" value="1"/>
</dbReference>
<name>A0A1M7S3K9_9FIRM</name>
<dbReference type="Proteomes" id="UP000184010">
    <property type="component" value="Unassembled WGS sequence"/>
</dbReference>
<dbReference type="InterPro" id="IPR016171">
    <property type="entry name" value="Vanillyl_alc_oxidase_C-sub2"/>
</dbReference>
<dbReference type="InterPro" id="IPR036318">
    <property type="entry name" value="FAD-bd_PCMH-like_sf"/>
</dbReference>
<evidence type="ECO:0000313" key="7">
    <source>
        <dbReference type="EMBL" id="SHN53249.1"/>
    </source>
</evidence>
<dbReference type="InterPro" id="IPR016164">
    <property type="entry name" value="FAD-linked_Oxase-like_C"/>
</dbReference>
<protein>
    <submittedName>
        <fullName evidence="7">Glycolate oxidase</fullName>
    </submittedName>
</protein>
<comment type="cofactor">
    <cofactor evidence="1">
        <name>FAD</name>
        <dbReference type="ChEBI" id="CHEBI:57692"/>
    </cofactor>
</comment>
<dbReference type="InterPro" id="IPR004113">
    <property type="entry name" value="FAD-bd_oxidored_4_C"/>
</dbReference>
<evidence type="ECO:0000259" key="6">
    <source>
        <dbReference type="PROSITE" id="PS51387"/>
    </source>
</evidence>
<comment type="similarity">
    <text evidence="2">Belongs to the FAD-binding oxidoreductase/transferase type 4 family.</text>
</comment>
<dbReference type="SUPFAM" id="SSF55103">
    <property type="entry name" value="FAD-linked oxidases, C-terminal domain"/>
    <property type="match status" value="1"/>
</dbReference>
<dbReference type="GO" id="GO:0016491">
    <property type="term" value="F:oxidoreductase activity"/>
    <property type="evidence" value="ECO:0007669"/>
    <property type="project" value="UniProtKB-KW"/>
</dbReference>
<evidence type="ECO:0000256" key="4">
    <source>
        <dbReference type="ARBA" id="ARBA00022827"/>
    </source>
</evidence>